<dbReference type="KEGG" id="tpol:Mal48_35710"/>
<accession>A0A517QRS5</accession>
<sequence length="333" mass="36777">MKIILYPPVDEVRLAKIRNAAESVPLVNCQSEKEAAREIVDATGFIGKITPQLLEQAEQLKWVQSPTASLEHYVFPELVEHPCKLSNMRGLFYDVIADHVFGYILCIARNLHIYLRQQSEQIWNPIGTAPDQDTLASAVGTESEIDRRHMHLSDCTIGVVGVGSIGAEICKRAKAFGMTVLGVDPIVKSVPGILEDVWSLEGLDDLLAESDFVAIAAPQTPATIKMFRTEQFQKMKPSAWVINIGRGMIIDLADLTEALQSNEIAGAALDVFEIEPLPSGHPLWSMENVIITPHVAAASTHVPQRHLETLLENVRRHVAGELPATLVDKKNWF</sequence>
<dbReference type="AlphaFoldDB" id="A0A517QRS5"/>
<dbReference type="InterPro" id="IPR029753">
    <property type="entry name" value="D-isomer_DH_CS"/>
</dbReference>
<proteinExistence type="predicted"/>
<evidence type="ECO:0000313" key="4">
    <source>
        <dbReference type="EMBL" id="QDT34311.1"/>
    </source>
</evidence>
<dbReference type="Pfam" id="PF02826">
    <property type="entry name" value="2-Hacid_dh_C"/>
    <property type="match status" value="1"/>
</dbReference>
<keyword evidence="5" id="KW-1185">Reference proteome</keyword>
<dbReference type="Proteomes" id="UP000315724">
    <property type="component" value="Chromosome"/>
</dbReference>
<protein>
    <submittedName>
        <fullName evidence="4">Glycerate dehydrogenase</fullName>
        <ecNumber evidence="4">1.1.1.29</ecNumber>
    </submittedName>
</protein>
<dbReference type="InterPro" id="IPR006140">
    <property type="entry name" value="D-isomer_DH_NAD-bd"/>
</dbReference>
<dbReference type="Gene3D" id="3.40.50.720">
    <property type="entry name" value="NAD(P)-binding Rossmann-like Domain"/>
    <property type="match status" value="2"/>
</dbReference>
<dbReference type="SUPFAM" id="SSF52283">
    <property type="entry name" value="Formate/glycerate dehydrogenase catalytic domain-like"/>
    <property type="match status" value="1"/>
</dbReference>
<keyword evidence="2" id="KW-0520">NAD</keyword>
<dbReference type="RefSeq" id="WP_145202055.1">
    <property type="nucleotide sequence ID" value="NZ_CP036267.1"/>
</dbReference>
<reference evidence="4 5" key="1">
    <citation type="submission" date="2019-02" db="EMBL/GenBank/DDBJ databases">
        <title>Deep-cultivation of Planctomycetes and their phenomic and genomic characterization uncovers novel biology.</title>
        <authorList>
            <person name="Wiegand S."/>
            <person name="Jogler M."/>
            <person name="Boedeker C."/>
            <person name="Pinto D."/>
            <person name="Vollmers J."/>
            <person name="Rivas-Marin E."/>
            <person name="Kohn T."/>
            <person name="Peeters S.H."/>
            <person name="Heuer A."/>
            <person name="Rast P."/>
            <person name="Oberbeckmann S."/>
            <person name="Bunk B."/>
            <person name="Jeske O."/>
            <person name="Meyerdierks A."/>
            <person name="Storesund J.E."/>
            <person name="Kallscheuer N."/>
            <person name="Luecker S."/>
            <person name="Lage O.M."/>
            <person name="Pohl T."/>
            <person name="Merkel B.J."/>
            <person name="Hornburger P."/>
            <person name="Mueller R.-W."/>
            <person name="Bruemmer F."/>
            <person name="Labrenz M."/>
            <person name="Spormann A.M."/>
            <person name="Op den Camp H."/>
            <person name="Overmann J."/>
            <person name="Amann R."/>
            <person name="Jetten M.S.M."/>
            <person name="Mascher T."/>
            <person name="Medema M.H."/>
            <person name="Devos D.P."/>
            <person name="Kaster A.-K."/>
            <person name="Ovreas L."/>
            <person name="Rohde M."/>
            <person name="Galperin M.Y."/>
            <person name="Jogler C."/>
        </authorList>
    </citation>
    <scope>NUCLEOTIDE SEQUENCE [LARGE SCALE GENOMIC DNA]</scope>
    <source>
        <strain evidence="4 5">Mal48</strain>
    </source>
</reference>
<name>A0A517QRS5_9PLAN</name>
<dbReference type="EC" id="1.1.1.29" evidence="4"/>
<dbReference type="GO" id="GO:0051287">
    <property type="term" value="F:NAD binding"/>
    <property type="evidence" value="ECO:0007669"/>
    <property type="project" value="InterPro"/>
</dbReference>
<feature type="domain" description="D-isomer specific 2-hydroxyacid dehydrogenase NAD-binding" evidence="3">
    <location>
        <begin position="102"/>
        <end position="296"/>
    </location>
</feature>
<dbReference type="PANTHER" id="PTHR43333:SF1">
    <property type="entry name" value="D-ISOMER SPECIFIC 2-HYDROXYACID DEHYDROGENASE NAD-BINDING DOMAIN-CONTAINING PROTEIN"/>
    <property type="match status" value="1"/>
</dbReference>
<evidence type="ECO:0000259" key="3">
    <source>
        <dbReference type="Pfam" id="PF02826"/>
    </source>
</evidence>
<dbReference type="InterPro" id="IPR036291">
    <property type="entry name" value="NAD(P)-bd_dom_sf"/>
</dbReference>
<dbReference type="OrthoDB" id="277029at2"/>
<dbReference type="EMBL" id="CP036267">
    <property type="protein sequence ID" value="QDT34311.1"/>
    <property type="molecule type" value="Genomic_DNA"/>
</dbReference>
<evidence type="ECO:0000256" key="1">
    <source>
        <dbReference type="ARBA" id="ARBA00023002"/>
    </source>
</evidence>
<dbReference type="SUPFAM" id="SSF51735">
    <property type="entry name" value="NAD(P)-binding Rossmann-fold domains"/>
    <property type="match status" value="1"/>
</dbReference>
<dbReference type="PANTHER" id="PTHR43333">
    <property type="entry name" value="2-HACID_DH_C DOMAIN-CONTAINING PROTEIN"/>
    <property type="match status" value="1"/>
</dbReference>
<dbReference type="CDD" id="cd05300">
    <property type="entry name" value="2-Hacid_dh_1"/>
    <property type="match status" value="1"/>
</dbReference>
<dbReference type="PROSITE" id="PS00671">
    <property type="entry name" value="D_2_HYDROXYACID_DH_3"/>
    <property type="match status" value="1"/>
</dbReference>
<evidence type="ECO:0000313" key="5">
    <source>
        <dbReference type="Proteomes" id="UP000315724"/>
    </source>
</evidence>
<evidence type="ECO:0000256" key="2">
    <source>
        <dbReference type="ARBA" id="ARBA00023027"/>
    </source>
</evidence>
<gene>
    <name evidence="4" type="primary">hprA_1</name>
    <name evidence="4" type="ORF">Mal48_35710</name>
</gene>
<organism evidence="4 5">
    <name type="scientific">Thalassoglobus polymorphus</name>
    <dbReference type="NCBI Taxonomy" id="2527994"/>
    <lineage>
        <taxon>Bacteria</taxon>
        <taxon>Pseudomonadati</taxon>
        <taxon>Planctomycetota</taxon>
        <taxon>Planctomycetia</taxon>
        <taxon>Planctomycetales</taxon>
        <taxon>Planctomycetaceae</taxon>
        <taxon>Thalassoglobus</taxon>
    </lineage>
</organism>
<dbReference type="GO" id="GO:0008465">
    <property type="term" value="F:hydroxypyruvate reductase (NADH) activity"/>
    <property type="evidence" value="ECO:0007669"/>
    <property type="project" value="UniProtKB-EC"/>
</dbReference>
<keyword evidence="1 4" id="KW-0560">Oxidoreductase</keyword>